<evidence type="ECO:0000313" key="2">
    <source>
        <dbReference type="Proteomes" id="UP000051682"/>
    </source>
</evidence>
<protein>
    <submittedName>
        <fullName evidence="1">Uncharacterized protein</fullName>
    </submittedName>
</protein>
<sequence>MKNESLQSLLEGLNENNQISSLIYRRPLSSNVDFAKIWDDIPKLTDNVTSSDGPDNFYLIKNAENVFVAIVYDMVRDLHWFVLPEYRGMGHLTNSLKQTIIPHLFLMREEQRITINETEMDKDHFTASEKVALRLGFIKSDDIDGEYYLSNNCSNSEDFNFGNDSEISYDRMNELKKHINYLSRSLWTIQTEIEMKLGQTDYSDELKDLVHELRNHTWKLEDFWWSRNTDNNSR</sequence>
<proteinExistence type="predicted"/>
<name>A0A0Q3LSC2_9FLAO</name>
<reference evidence="1 2" key="1">
    <citation type="submission" date="2015-10" db="EMBL/GenBank/DDBJ databases">
        <title>Chryseobacterium aquaticum genome.</title>
        <authorList>
            <person name="Newman J.D."/>
            <person name="Ferguson M.B."/>
            <person name="Miller J.R."/>
        </authorList>
    </citation>
    <scope>NUCLEOTIDE SEQUENCE [LARGE SCALE GENOMIC DNA]</scope>
    <source>
        <strain evidence="1 2">KCTC 12483</strain>
    </source>
</reference>
<keyword evidence="2" id="KW-1185">Reference proteome</keyword>
<dbReference type="EMBL" id="LLYZ01000005">
    <property type="protein sequence ID" value="KQK26065.1"/>
    <property type="molecule type" value="Genomic_DNA"/>
</dbReference>
<dbReference type="AlphaFoldDB" id="A0A0Q3LSC2"/>
<dbReference type="Proteomes" id="UP000051682">
    <property type="component" value="Unassembled WGS sequence"/>
</dbReference>
<dbReference type="OrthoDB" id="797909at2"/>
<accession>A0A0Q3LSC2</accession>
<evidence type="ECO:0000313" key="1">
    <source>
        <dbReference type="EMBL" id="KQK26065.1"/>
    </source>
</evidence>
<comment type="caution">
    <text evidence="1">The sequence shown here is derived from an EMBL/GenBank/DDBJ whole genome shotgun (WGS) entry which is preliminary data.</text>
</comment>
<dbReference type="RefSeq" id="WP_056015107.1">
    <property type="nucleotide sequence ID" value="NZ_LLYZ01000005.1"/>
</dbReference>
<gene>
    <name evidence="1" type="ORF">AR438_10820</name>
</gene>
<organism evidence="1 2">
    <name type="scientific">Chryseobacterium aquaticum</name>
    <dbReference type="NCBI Taxonomy" id="452084"/>
    <lineage>
        <taxon>Bacteria</taxon>
        <taxon>Pseudomonadati</taxon>
        <taxon>Bacteroidota</taxon>
        <taxon>Flavobacteriia</taxon>
        <taxon>Flavobacteriales</taxon>
        <taxon>Weeksellaceae</taxon>
        <taxon>Chryseobacterium group</taxon>
        <taxon>Chryseobacterium</taxon>
    </lineage>
</organism>